<keyword evidence="1" id="KW-1133">Transmembrane helix</keyword>
<keyword evidence="1" id="KW-0812">Transmembrane</keyword>
<sequence length="97" mass="11187">MHRLISFIVQCIILYLGFLAYKKLKTKNTPLSNLVLKTLKIIFYILIIIVYGLMIWALIEYAKEGNKEAVVSIFIPFALLTIFGGINLYLKITNKDF</sequence>
<accession>A0ABV2JD60</accession>
<evidence type="ECO:0000256" key="1">
    <source>
        <dbReference type="SAM" id="Phobius"/>
    </source>
</evidence>
<evidence type="ECO:0000313" key="2">
    <source>
        <dbReference type="EMBL" id="MET3617734.1"/>
    </source>
</evidence>
<dbReference type="EMBL" id="JBEPMA010000008">
    <property type="protein sequence ID" value="MET3617734.1"/>
    <property type="molecule type" value="Genomic_DNA"/>
</dbReference>
<organism evidence="2 3">
    <name type="scientific">Peptoniphilus olsenii</name>
    <dbReference type="NCBI Taxonomy" id="411570"/>
    <lineage>
        <taxon>Bacteria</taxon>
        <taxon>Bacillati</taxon>
        <taxon>Bacillota</taxon>
        <taxon>Tissierellia</taxon>
        <taxon>Tissierellales</taxon>
        <taxon>Peptoniphilaceae</taxon>
        <taxon>Peptoniphilus</taxon>
    </lineage>
</organism>
<feature type="transmembrane region" description="Helical" evidence="1">
    <location>
        <begin position="71"/>
        <end position="90"/>
    </location>
</feature>
<comment type="caution">
    <text evidence="2">The sequence shown here is derived from an EMBL/GenBank/DDBJ whole genome shotgun (WGS) entry which is preliminary data.</text>
</comment>
<reference evidence="2 3" key="1">
    <citation type="submission" date="2024-06" db="EMBL/GenBank/DDBJ databases">
        <title>Genomic Encyclopedia of Type Strains, Phase IV (KMG-IV): sequencing the most valuable type-strain genomes for metagenomic binning, comparative biology and taxonomic classification.</title>
        <authorList>
            <person name="Goeker M."/>
        </authorList>
    </citation>
    <scope>NUCLEOTIDE SEQUENCE [LARGE SCALE GENOMIC DNA]</scope>
    <source>
        <strain evidence="2 3">DSM 21460</strain>
    </source>
</reference>
<name>A0ABV2JD60_9FIRM</name>
<keyword evidence="1" id="KW-0472">Membrane</keyword>
<dbReference type="RefSeq" id="WP_354368456.1">
    <property type="nucleotide sequence ID" value="NZ_JBEPMA010000008.1"/>
</dbReference>
<protein>
    <submittedName>
        <fullName evidence="2">Polyferredoxin</fullName>
    </submittedName>
</protein>
<evidence type="ECO:0000313" key="3">
    <source>
        <dbReference type="Proteomes" id="UP001549162"/>
    </source>
</evidence>
<feature type="transmembrane region" description="Helical" evidence="1">
    <location>
        <begin position="41"/>
        <end position="59"/>
    </location>
</feature>
<dbReference type="Proteomes" id="UP001549162">
    <property type="component" value="Unassembled WGS sequence"/>
</dbReference>
<feature type="transmembrane region" description="Helical" evidence="1">
    <location>
        <begin position="6"/>
        <end position="21"/>
    </location>
</feature>
<proteinExistence type="predicted"/>
<keyword evidence="3" id="KW-1185">Reference proteome</keyword>
<gene>
    <name evidence="2" type="ORF">ABID14_001368</name>
</gene>